<gene>
    <name evidence="12" type="primary">LOC111123027</name>
</gene>
<evidence type="ECO:0000256" key="5">
    <source>
        <dbReference type="ARBA" id="ARBA00023180"/>
    </source>
</evidence>
<dbReference type="KEGG" id="cvn:111123027"/>
<keyword evidence="3 7" id="KW-0472">Membrane</keyword>
<evidence type="ECO:0000256" key="4">
    <source>
        <dbReference type="ARBA" id="ARBA00023157"/>
    </source>
</evidence>
<dbReference type="InterPro" id="IPR003599">
    <property type="entry name" value="Ig_sub"/>
</dbReference>
<evidence type="ECO:0000259" key="10">
    <source>
        <dbReference type="PROSITE" id="PS50853"/>
    </source>
</evidence>
<dbReference type="PROSITE" id="PS50853">
    <property type="entry name" value="FN3"/>
    <property type="match status" value="1"/>
</dbReference>
<evidence type="ECO:0000259" key="9">
    <source>
        <dbReference type="PROSITE" id="PS50835"/>
    </source>
</evidence>
<dbReference type="InterPro" id="IPR013098">
    <property type="entry name" value="Ig_I-set"/>
</dbReference>
<dbReference type="Pfam" id="PF08205">
    <property type="entry name" value="C2-set_2"/>
    <property type="match status" value="1"/>
</dbReference>
<evidence type="ECO:0000256" key="3">
    <source>
        <dbReference type="ARBA" id="ARBA00023136"/>
    </source>
</evidence>
<keyword evidence="7" id="KW-1133">Transmembrane helix</keyword>
<evidence type="ECO:0000256" key="1">
    <source>
        <dbReference type="ARBA" id="ARBA00004479"/>
    </source>
</evidence>
<evidence type="ECO:0000313" key="11">
    <source>
        <dbReference type="Proteomes" id="UP000694844"/>
    </source>
</evidence>
<feature type="domain" description="Ig-like" evidence="9">
    <location>
        <begin position="135"/>
        <end position="232"/>
    </location>
</feature>
<keyword evidence="8" id="KW-0732">Signal</keyword>
<dbReference type="InterPro" id="IPR036116">
    <property type="entry name" value="FN3_sf"/>
</dbReference>
<accession>A0A8B8D207</accession>
<dbReference type="GO" id="GO:0005911">
    <property type="term" value="C:cell-cell junction"/>
    <property type="evidence" value="ECO:0007669"/>
    <property type="project" value="TreeGrafter"/>
</dbReference>
<dbReference type="Gene3D" id="2.60.40.10">
    <property type="entry name" value="Immunoglobulins"/>
    <property type="match status" value="6"/>
</dbReference>
<protein>
    <submittedName>
        <fullName evidence="12">B-cell receptor CD22-like</fullName>
    </submittedName>
</protein>
<dbReference type="InterPro" id="IPR003598">
    <property type="entry name" value="Ig_sub2"/>
</dbReference>
<dbReference type="SUPFAM" id="SSF49265">
    <property type="entry name" value="Fibronectin type III"/>
    <property type="match status" value="1"/>
</dbReference>
<dbReference type="SMART" id="SM00060">
    <property type="entry name" value="FN3"/>
    <property type="match status" value="1"/>
</dbReference>
<dbReference type="CDD" id="cd00063">
    <property type="entry name" value="FN3"/>
    <property type="match status" value="1"/>
</dbReference>
<feature type="transmembrane region" description="Helical" evidence="7">
    <location>
        <begin position="787"/>
        <end position="812"/>
    </location>
</feature>
<dbReference type="GeneID" id="111123027"/>
<feature type="signal peptide" evidence="8">
    <location>
        <begin position="1"/>
        <end position="27"/>
    </location>
</feature>
<dbReference type="PANTHER" id="PTHR11640">
    <property type="entry name" value="NEPHRIN"/>
    <property type="match status" value="1"/>
</dbReference>
<sequence>MVSSMAFYQLILYGLLFWLSITDIADGITLTVTPSTVAENQTVTLQCELDPDPIPPISAFFIVQSPSTVLCQLEPNAGACKNTNTPCRTQYNGSCPTDRLYSIQVPVPREWNGRTFLCQDFYAKSNNVVISVKVPITSVTLTPTTIAVIDGQQMHLVCTTSYCNPQANIKWYKSSVDITSQANDTTENRDGLVRTVSSLISTVRKTDNGKQVYCWASNSLNVNVTSIKRTLNIMYKPEVGVVSTIVRVKEGETATLECKVTDANPNNSITWKWIKTESPNSTLHNGSRFIISNIQKGRAGSYSCTASNTAGTSDEVTVKVDVQYKPEVGVVSTIVRVREGEEATLECKVTDANPNNSITWKWIKTDSPNSALHNGSRFIISNIQRWRAGSYSCTASNTAGTSDAAIVDVDVQYKPEVRFTPPKLHKVREGETATLECKVTDANPNNSITWKWIKTDSPDSALHNGSRFIISKIQRGRAGSYSCTASNTVGTSHAATADVDVLYKPSIEEKDVMIVNKSDSVVLTRQIFSNPLSNVSWFDGKQPLKSESLVNIATLVIDSAKCTDTKNFTLVASNSLEWNASSMVELIVNCKPTPEFTNITLGISNNTWFIFSTIVIAYPKPNYALLFGNRTKNNEITDSITVNALNNFTVQFNKSIQEPADYGTYHLHINNTFGETTVFINVVSERKPDRPLNGHVTCYTRSALIKWTPSFNGGDSQTFVAIALSIQQEVSRSAPVADNGMQNEYETQLLNLQPSTKYTFYVLAQNKHGNASSEKWQCETLKDDENMLPIITGGTVGGISLAVIVIFVLVFLRKYKKKEKRVGKSERLEIDKEDESDDGDGIKENICYVSAGTFSGDDKKNEVPEYASVTKTNPKIDDNTNVYAEVKKGNDKVKDKRAVCSDVKPKKGIFSKDPKRKQKKVYENSENIAMTTNPDNVYSNTEQNVENMQGRQGYKNKEGLLYIEVQFEKGKMESENPIIHGENERTDYATVEFQTSPISKEATSTQNM</sequence>
<evidence type="ECO:0000256" key="2">
    <source>
        <dbReference type="ARBA" id="ARBA00022737"/>
    </source>
</evidence>
<dbReference type="Pfam" id="PF00041">
    <property type="entry name" value="fn3"/>
    <property type="match status" value="1"/>
</dbReference>
<dbReference type="Pfam" id="PF07679">
    <property type="entry name" value="I-set"/>
    <property type="match status" value="1"/>
</dbReference>
<keyword evidence="7" id="KW-0812">Transmembrane</keyword>
<feature type="domain" description="Ig-like" evidence="9">
    <location>
        <begin position="415"/>
        <end position="500"/>
    </location>
</feature>
<evidence type="ECO:0000256" key="7">
    <source>
        <dbReference type="SAM" id="Phobius"/>
    </source>
</evidence>
<dbReference type="PROSITE" id="PS50835">
    <property type="entry name" value="IG_LIKE"/>
    <property type="match status" value="4"/>
</dbReference>
<keyword evidence="11" id="KW-1185">Reference proteome</keyword>
<evidence type="ECO:0000313" key="12">
    <source>
        <dbReference type="RefSeq" id="XP_022320816.1"/>
    </source>
</evidence>
<reference evidence="12" key="1">
    <citation type="submission" date="2025-08" db="UniProtKB">
        <authorList>
            <consortium name="RefSeq"/>
        </authorList>
    </citation>
    <scope>IDENTIFICATION</scope>
    <source>
        <tissue evidence="12">Whole sample</tissue>
    </source>
</reference>
<keyword evidence="4" id="KW-1015">Disulfide bond</keyword>
<dbReference type="InterPro" id="IPR013162">
    <property type="entry name" value="CD80_C2-set"/>
</dbReference>
<name>A0A8B8D207_CRAVI</name>
<dbReference type="SUPFAM" id="SSF48726">
    <property type="entry name" value="Immunoglobulin"/>
    <property type="match status" value="5"/>
</dbReference>
<dbReference type="Pfam" id="PF13927">
    <property type="entry name" value="Ig_3"/>
    <property type="match status" value="3"/>
</dbReference>
<dbReference type="InterPro" id="IPR051275">
    <property type="entry name" value="Cell_adhesion_signaling"/>
</dbReference>
<feature type="domain" description="Fibronectin type-III" evidence="10">
    <location>
        <begin position="687"/>
        <end position="784"/>
    </location>
</feature>
<dbReference type="OrthoDB" id="10028801at2759"/>
<keyword evidence="5" id="KW-0325">Glycoprotein</keyword>
<keyword evidence="6" id="KW-0393">Immunoglobulin domain</keyword>
<dbReference type="GO" id="GO:0050839">
    <property type="term" value="F:cell adhesion molecule binding"/>
    <property type="evidence" value="ECO:0007669"/>
    <property type="project" value="TreeGrafter"/>
</dbReference>
<dbReference type="SMART" id="SM00409">
    <property type="entry name" value="IG"/>
    <property type="match status" value="5"/>
</dbReference>
<organism evidence="11 12">
    <name type="scientific">Crassostrea virginica</name>
    <name type="common">Eastern oyster</name>
    <dbReference type="NCBI Taxonomy" id="6565"/>
    <lineage>
        <taxon>Eukaryota</taxon>
        <taxon>Metazoa</taxon>
        <taxon>Spiralia</taxon>
        <taxon>Lophotrochozoa</taxon>
        <taxon>Mollusca</taxon>
        <taxon>Bivalvia</taxon>
        <taxon>Autobranchia</taxon>
        <taxon>Pteriomorphia</taxon>
        <taxon>Ostreida</taxon>
        <taxon>Ostreoidea</taxon>
        <taxon>Ostreidae</taxon>
        <taxon>Crassostrea</taxon>
    </lineage>
</organism>
<comment type="subcellular location">
    <subcellularLocation>
        <location evidence="1">Membrane</location>
        <topology evidence="1">Single-pass type I membrane protein</topology>
    </subcellularLocation>
</comment>
<dbReference type="InterPro" id="IPR013783">
    <property type="entry name" value="Ig-like_fold"/>
</dbReference>
<proteinExistence type="predicted"/>
<dbReference type="GO" id="GO:0098609">
    <property type="term" value="P:cell-cell adhesion"/>
    <property type="evidence" value="ECO:0007669"/>
    <property type="project" value="TreeGrafter"/>
</dbReference>
<dbReference type="RefSeq" id="XP_022320816.1">
    <property type="nucleotide sequence ID" value="XM_022465108.1"/>
</dbReference>
<dbReference type="InterPro" id="IPR003961">
    <property type="entry name" value="FN3_dom"/>
</dbReference>
<dbReference type="InterPro" id="IPR036179">
    <property type="entry name" value="Ig-like_dom_sf"/>
</dbReference>
<dbReference type="SMART" id="SM00408">
    <property type="entry name" value="IGc2"/>
    <property type="match status" value="3"/>
</dbReference>
<feature type="domain" description="Ig-like" evidence="9">
    <location>
        <begin position="237"/>
        <end position="319"/>
    </location>
</feature>
<dbReference type="InterPro" id="IPR007110">
    <property type="entry name" value="Ig-like_dom"/>
</dbReference>
<dbReference type="GO" id="GO:0005886">
    <property type="term" value="C:plasma membrane"/>
    <property type="evidence" value="ECO:0007669"/>
    <property type="project" value="TreeGrafter"/>
</dbReference>
<keyword evidence="2" id="KW-0677">Repeat</keyword>
<dbReference type="AlphaFoldDB" id="A0A8B8D207"/>
<feature type="domain" description="Ig-like" evidence="9">
    <location>
        <begin position="326"/>
        <end position="408"/>
    </location>
</feature>
<feature type="chain" id="PRO_5034562481" evidence="8">
    <location>
        <begin position="28"/>
        <end position="1008"/>
    </location>
</feature>
<evidence type="ECO:0000256" key="8">
    <source>
        <dbReference type="SAM" id="SignalP"/>
    </source>
</evidence>
<dbReference type="Proteomes" id="UP000694844">
    <property type="component" value="Chromosome 3"/>
</dbReference>
<evidence type="ECO:0000256" key="6">
    <source>
        <dbReference type="ARBA" id="ARBA00023319"/>
    </source>
</evidence>